<evidence type="ECO:0000259" key="5">
    <source>
        <dbReference type="Pfam" id="PF08805"/>
    </source>
</evidence>
<dbReference type="Proteomes" id="UP000283655">
    <property type="component" value="Unassembled WGS sequence"/>
</dbReference>
<protein>
    <submittedName>
        <fullName evidence="6">Prepilin-type N-terminal cleavage/methylation domain-containing protein</fullName>
    </submittedName>
</protein>
<dbReference type="EMBL" id="QZDH01000059">
    <property type="protein sequence ID" value="RJL48113.1"/>
    <property type="molecule type" value="Genomic_DNA"/>
</dbReference>
<keyword evidence="2" id="KW-0813">Transport</keyword>
<evidence type="ECO:0000256" key="4">
    <source>
        <dbReference type="SAM" id="Phobius"/>
    </source>
</evidence>
<dbReference type="Gene3D" id="3.30.1690.10">
    <property type="entry name" value="TcpA-like pilin"/>
    <property type="match status" value="1"/>
</dbReference>
<organism evidence="6 7">
    <name type="scientific">Pectobacterium carotovorum</name>
    <name type="common">Erwinia carotovora</name>
    <dbReference type="NCBI Taxonomy" id="554"/>
    <lineage>
        <taxon>Bacteria</taxon>
        <taxon>Pseudomonadati</taxon>
        <taxon>Pseudomonadota</taxon>
        <taxon>Gammaproteobacteria</taxon>
        <taxon>Enterobacterales</taxon>
        <taxon>Pectobacteriaceae</taxon>
        <taxon>Pectobacterium</taxon>
    </lineage>
</organism>
<dbReference type="InterPro" id="IPR014911">
    <property type="entry name" value="PilS_N"/>
</dbReference>
<name>A0A419AS50_PECCA</name>
<dbReference type="SUPFAM" id="SSF54523">
    <property type="entry name" value="Pili subunits"/>
    <property type="match status" value="1"/>
</dbReference>
<evidence type="ECO:0000313" key="6">
    <source>
        <dbReference type="EMBL" id="RJL48113.1"/>
    </source>
</evidence>
<dbReference type="InterPro" id="IPR045584">
    <property type="entry name" value="Pilin-like"/>
</dbReference>
<keyword evidence="4" id="KW-1133">Transmembrane helix</keyword>
<accession>A0A419AS50</accession>
<dbReference type="GO" id="GO:0015031">
    <property type="term" value="P:protein transport"/>
    <property type="evidence" value="ECO:0007669"/>
    <property type="project" value="UniProtKB-KW"/>
</dbReference>
<sequence>MVLLKKRKHRKGFSLLELILVLGVIAGLVVSAFMIYPKAQAAQRAEIEVKNITAIVSGINAIYGSSTNYTGINARTLIDAKIIPSQMRVGNTYRVVNIWKGSVSFSYSTHGFNITYNNVPSVECAKLVLATASMFSNISVGDNEGYDEEGNEVGTSGTVKQGGKNVDEVTKYCSNDMNVISFGFGY</sequence>
<keyword evidence="4" id="KW-0472">Membrane</keyword>
<evidence type="ECO:0000313" key="7">
    <source>
        <dbReference type="Proteomes" id="UP000283655"/>
    </source>
</evidence>
<evidence type="ECO:0000256" key="2">
    <source>
        <dbReference type="ARBA" id="ARBA00022448"/>
    </source>
</evidence>
<dbReference type="GO" id="GO:0016020">
    <property type="term" value="C:membrane"/>
    <property type="evidence" value="ECO:0007669"/>
    <property type="project" value="UniProtKB-SubCell"/>
</dbReference>
<evidence type="ECO:0000256" key="1">
    <source>
        <dbReference type="ARBA" id="ARBA00004167"/>
    </source>
</evidence>
<feature type="transmembrane region" description="Helical" evidence="4">
    <location>
        <begin position="12"/>
        <end position="36"/>
    </location>
</feature>
<dbReference type="InterPro" id="IPR012902">
    <property type="entry name" value="N_methyl_site"/>
</dbReference>
<comment type="subcellular location">
    <subcellularLocation>
        <location evidence="1">Membrane</location>
        <topology evidence="1">Single-pass membrane protein</topology>
    </subcellularLocation>
</comment>
<dbReference type="PROSITE" id="PS00409">
    <property type="entry name" value="PROKAR_NTER_METHYL"/>
    <property type="match status" value="1"/>
</dbReference>
<feature type="domain" description="Type 4 secretion system PilS N-terminal" evidence="5">
    <location>
        <begin position="43"/>
        <end position="156"/>
    </location>
</feature>
<proteinExistence type="predicted"/>
<evidence type="ECO:0000256" key="3">
    <source>
        <dbReference type="ARBA" id="ARBA00022927"/>
    </source>
</evidence>
<dbReference type="NCBIfam" id="TIGR02532">
    <property type="entry name" value="IV_pilin_GFxxxE"/>
    <property type="match status" value="1"/>
</dbReference>
<dbReference type="Pfam" id="PF08805">
    <property type="entry name" value="PilS"/>
    <property type="match status" value="1"/>
</dbReference>
<keyword evidence="3" id="KW-0653">Protein transport</keyword>
<keyword evidence="4" id="KW-0812">Transmembrane</keyword>
<dbReference type="RefSeq" id="WP_119874696.1">
    <property type="nucleotide sequence ID" value="NZ_QZDH01000059.1"/>
</dbReference>
<dbReference type="AlphaFoldDB" id="A0A419AS50"/>
<comment type="caution">
    <text evidence="6">The sequence shown here is derived from an EMBL/GenBank/DDBJ whole genome shotgun (WGS) entry which is preliminary data.</text>
</comment>
<reference evidence="6 7" key="1">
    <citation type="submission" date="2018-09" db="EMBL/GenBank/DDBJ databases">
        <title>Phylogenetic diversity of Pectobacterium and Dickeya strains causing blackleg disease of potato in Morocco.</title>
        <authorList>
            <person name="Oulghazi S."/>
            <person name="Moumni M."/>
            <person name="Faure D."/>
        </authorList>
    </citation>
    <scope>NUCLEOTIDE SEQUENCE [LARGE SCALE GENOMIC DNA]</scope>
    <source>
        <strain evidence="6 7">S1.15.11.2D</strain>
    </source>
</reference>
<gene>
    <name evidence="6" type="ORF">D5071_18650</name>
</gene>